<dbReference type="Pfam" id="PF08299">
    <property type="entry name" value="Bac_DnaA_C"/>
    <property type="match status" value="1"/>
</dbReference>
<gene>
    <name evidence="2" type="ordered locus">amb0452</name>
</gene>
<evidence type="ECO:0000313" key="3">
    <source>
        <dbReference type="Proteomes" id="UP000007058"/>
    </source>
</evidence>
<reference evidence="2 3" key="1">
    <citation type="journal article" date="2005" name="DNA Res.">
        <title>Complete genome sequence of the facultative anaerobic magnetotactic bacterium Magnetospirillum sp. strain AMB-1.</title>
        <authorList>
            <person name="Matsunaga T."/>
            <person name="Okamura Y."/>
            <person name="Fukuda Y."/>
            <person name="Wahyudi A.T."/>
            <person name="Murase Y."/>
            <person name="Takeyama H."/>
        </authorList>
    </citation>
    <scope>NUCLEOTIDE SEQUENCE [LARGE SCALE GENOMIC DNA]</scope>
    <source>
        <strain evidence="3">ATCC 700264 / AMB-1</strain>
    </source>
</reference>
<dbReference type="GO" id="GO:0003688">
    <property type="term" value="F:DNA replication origin binding"/>
    <property type="evidence" value="ECO:0007669"/>
    <property type="project" value="InterPro"/>
</dbReference>
<dbReference type="Gene3D" id="1.10.1750.10">
    <property type="match status" value="1"/>
</dbReference>
<dbReference type="EMBL" id="AP007255">
    <property type="protein sequence ID" value="BAE49256.1"/>
    <property type="molecule type" value="Genomic_DNA"/>
</dbReference>
<dbReference type="RefSeq" id="WP_011382896.1">
    <property type="nucleotide sequence ID" value="NC_007626.1"/>
</dbReference>
<dbReference type="GO" id="GO:0006270">
    <property type="term" value="P:DNA replication initiation"/>
    <property type="evidence" value="ECO:0007669"/>
    <property type="project" value="InterPro"/>
</dbReference>
<dbReference type="PANTHER" id="PTHR30050:SF2">
    <property type="entry name" value="CHROMOSOMAL REPLICATION INITIATOR PROTEIN DNAA"/>
    <property type="match status" value="1"/>
</dbReference>
<dbReference type="AlphaFoldDB" id="Q2WA69"/>
<feature type="domain" description="Chromosomal replication initiator DnaA C-terminal" evidence="1">
    <location>
        <begin position="7"/>
        <end position="77"/>
    </location>
</feature>
<dbReference type="Proteomes" id="UP000007058">
    <property type="component" value="Chromosome"/>
</dbReference>
<keyword evidence="3" id="KW-1185">Reference proteome</keyword>
<evidence type="ECO:0000313" key="2">
    <source>
        <dbReference type="EMBL" id="BAE49256.1"/>
    </source>
</evidence>
<dbReference type="PANTHER" id="PTHR30050">
    <property type="entry name" value="CHROMOSOMAL REPLICATION INITIATOR PROTEIN DNAA"/>
    <property type="match status" value="1"/>
</dbReference>
<dbReference type="InterPro" id="IPR013159">
    <property type="entry name" value="DnaA_C"/>
</dbReference>
<dbReference type="OrthoDB" id="7776290at2"/>
<dbReference type="CDD" id="cd06571">
    <property type="entry name" value="Bac_DnaA_C"/>
    <property type="match status" value="1"/>
</dbReference>
<name>Q2WA69_PARM1</name>
<dbReference type="SUPFAM" id="SSF48295">
    <property type="entry name" value="TrpR-like"/>
    <property type="match status" value="1"/>
</dbReference>
<dbReference type="KEGG" id="mag:amb0452"/>
<dbReference type="SMART" id="SM00760">
    <property type="entry name" value="Bac_DnaA_C"/>
    <property type="match status" value="1"/>
</dbReference>
<dbReference type="PROSITE" id="PS01008">
    <property type="entry name" value="DNAA"/>
    <property type="match status" value="1"/>
</dbReference>
<accession>Q2WA69</accession>
<organism evidence="2 3">
    <name type="scientific">Paramagnetospirillum magneticum (strain ATCC 700264 / AMB-1)</name>
    <name type="common">Magnetospirillum magneticum</name>
    <dbReference type="NCBI Taxonomy" id="342108"/>
    <lineage>
        <taxon>Bacteria</taxon>
        <taxon>Pseudomonadati</taxon>
        <taxon>Pseudomonadota</taxon>
        <taxon>Alphaproteobacteria</taxon>
        <taxon>Rhodospirillales</taxon>
        <taxon>Magnetospirillaceae</taxon>
        <taxon>Paramagnetospirillum</taxon>
    </lineage>
</organism>
<dbReference type="GO" id="GO:0005524">
    <property type="term" value="F:ATP binding"/>
    <property type="evidence" value="ECO:0007669"/>
    <property type="project" value="InterPro"/>
</dbReference>
<dbReference type="InterPro" id="IPR018312">
    <property type="entry name" value="Chromosome_initiator_DnaA_CS"/>
</dbReference>
<dbReference type="HOGENOM" id="CLU_1608849_0_0_5"/>
<dbReference type="GO" id="GO:0006275">
    <property type="term" value="P:regulation of DNA replication"/>
    <property type="evidence" value="ECO:0007669"/>
    <property type="project" value="InterPro"/>
</dbReference>
<protein>
    <recommendedName>
        <fullName evidence="1">Chromosomal replication initiator DnaA C-terminal domain-containing protein</fullName>
    </recommendedName>
</protein>
<dbReference type="InterPro" id="IPR010921">
    <property type="entry name" value="Trp_repressor/repl_initiator"/>
</dbReference>
<evidence type="ECO:0000259" key="1">
    <source>
        <dbReference type="SMART" id="SM00760"/>
    </source>
</evidence>
<proteinExistence type="predicted"/>
<dbReference type="GO" id="GO:0005886">
    <property type="term" value="C:plasma membrane"/>
    <property type="evidence" value="ECO:0007669"/>
    <property type="project" value="TreeGrafter"/>
</dbReference>
<dbReference type="STRING" id="342108.amb0452"/>
<sequence length="165" mass="17814">MSTPRLSIAFVQHQVAKAFGIDPRMMTSSQRAKKLARPRQVAMWIVARIMPSLSMPQIGRAFGNRDHTTVIHGVRKIEEMRGNDPAFAELVDGLRLSIVQQVTAQIGADQLAAERMAVCVADAFEVAALTLARTDPEAAMRAFAPLAQALLGGSSLQSEEAMPCG</sequence>